<protein>
    <submittedName>
        <fullName evidence="2">Uncharacterized protein</fullName>
    </submittedName>
</protein>
<evidence type="ECO:0000313" key="2">
    <source>
        <dbReference type="EMBL" id="MFB9784844.1"/>
    </source>
</evidence>
<dbReference type="Proteomes" id="UP001589587">
    <property type="component" value="Unassembled WGS sequence"/>
</dbReference>
<evidence type="ECO:0000256" key="1">
    <source>
        <dbReference type="SAM" id="MobiDB-lite"/>
    </source>
</evidence>
<reference evidence="2 3" key="1">
    <citation type="submission" date="2024-09" db="EMBL/GenBank/DDBJ databases">
        <authorList>
            <person name="Sun Q."/>
            <person name="Mori K."/>
        </authorList>
    </citation>
    <scope>NUCLEOTIDE SEQUENCE [LARGE SCALE GENOMIC DNA]</scope>
    <source>
        <strain evidence="2 3">JCM 11411</strain>
    </source>
</reference>
<organism evidence="2 3">
    <name type="scientific">Rhodococcus baikonurensis</name>
    <dbReference type="NCBI Taxonomy" id="172041"/>
    <lineage>
        <taxon>Bacteria</taxon>
        <taxon>Bacillati</taxon>
        <taxon>Actinomycetota</taxon>
        <taxon>Actinomycetes</taxon>
        <taxon>Mycobacteriales</taxon>
        <taxon>Nocardiaceae</taxon>
        <taxon>Rhodococcus</taxon>
        <taxon>Rhodococcus erythropolis group</taxon>
    </lineage>
</organism>
<sequence>MDLYRVTMPDGSTLDEYFGSDNEAIQEATKANHGVSEGVKVERYAGDGTLYPTKLPNGGYRGTVRKHHAG</sequence>
<accession>A0ABV5XQU1</accession>
<name>A0ABV5XQU1_9NOCA</name>
<gene>
    <name evidence="2" type="ORF">ACFFQ6_34655</name>
</gene>
<proteinExistence type="predicted"/>
<dbReference type="RefSeq" id="WP_042926221.1">
    <property type="nucleotide sequence ID" value="NZ_JBHMAS010000099.1"/>
</dbReference>
<keyword evidence="3" id="KW-1185">Reference proteome</keyword>
<comment type="caution">
    <text evidence="2">The sequence shown here is derived from an EMBL/GenBank/DDBJ whole genome shotgun (WGS) entry which is preliminary data.</text>
</comment>
<evidence type="ECO:0000313" key="3">
    <source>
        <dbReference type="Proteomes" id="UP001589587"/>
    </source>
</evidence>
<feature type="region of interest" description="Disordered" evidence="1">
    <location>
        <begin position="48"/>
        <end position="70"/>
    </location>
</feature>
<dbReference type="EMBL" id="JBHMAS010000099">
    <property type="protein sequence ID" value="MFB9784844.1"/>
    <property type="molecule type" value="Genomic_DNA"/>
</dbReference>